<dbReference type="PROSITE" id="PS50110">
    <property type="entry name" value="RESPONSE_REGULATORY"/>
    <property type="match status" value="1"/>
</dbReference>
<dbReference type="GO" id="GO:0006355">
    <property type="term" value="P:regulation of DNA-templated transcription"/>
    <property type="evidence" value="ECO:0007669"/>
    <property type="project" value="InterPro"/>
</dbReference>
<dbReference type="STRING" id="1246637.MTBBW1_690001"/>
<evidence type="ECO:0000259" key="8">
    <source>
        <dbReference type="PROSITE" id="PS50110"/>
    </source>
</evidence>
<dbReference type="Pfam" id="PF25601">
    <property type="entry name" value="AAA_lid_14"/>
    <property type="match status" value="1"/>
</dbReference>
<keyword evidence="3" id="KW-0805">Transcription regulation</keyword>
<dbReference type="Proteomes" id="UP000191931">
    <property type="component" value="Unassembled WGS sequence"/>
</dbReference>
<keyword evidence="4" id="KW-0238">DNA-binding</keyword>
<evidence type="ECO:0000313" key="9">
    <source>
        <dbReference type="EMBL" id="SLM32394.1"/>
    </source>
</evidence>
<dbReference type="SMART" id="SM00448">
    <property type="entry name" value="REC"/>
    <property type="match status" value="1"/>
</dbReference>
<dbReference type="OrthoDB" id="9763792at2"/>
<accession>A0A1W1HIU1</accession>
<evidence type="ECO:0000256" key="4">
    <source>
        <dbReference type="ARBA" id="ARBA00023125"/>
    </source>
</evidence>
<evidence type="ECO:0000256" key="6">
    <source>
        <dbReference type="PROSITE-ProRule" id="PRU00169"/>
    </source>
</evidence>
<organism evidence="9 10">
    <name type="scientific">Desulfamplus magnetovallimortis</name>
    <dbReference type="NCBI Taxonomy" id="1246637"/>
    <lineage>
        <taxon>Bacteria</taxon>
        <taxon>Pseudomonadati</taxon>
        <taxon>Thermodesulfobacteriota</taxon>
        <taxon>Desulfobacteria</taxon>
        <taxon>Desulfobacterales</taxon>
        <taxon>Desulfobacteraceae</taxon>
        <taxon>Desulfamplus</taxon>
    </lineage>
</organism>
<dbReference type="PROSITE" id="PS50045">
    <property type="entry name" value="SIGMA54_INTERACT_4"/>
    <property type="match status" value="1"/>
</dbReference>
<dbReference type="FunFam" id="3.40.50.300:FF:000006">
    <property type="entry name" value="DNA-binding transcriptional regulator NtrC"/>
    <property type="match status" value="1"/>
</dbReference>
<dbReference type="SUPFAM" id="SSF46689">
    <property type="entry name" value="Homeodomain-like"/>
    <property type="match status" value="1"/>
</dbReference>
<reference evidence="9 10" key="1">
    <citation type="submission" date="2017-03" db="EMBL/GenBank/DDBJ databases">
        <authorList>
            <person name="Afonso C.L."/>
            <person name="Miller P.J."/>
            <person name="Scott M.A."/>
            <person name="Spackman E."/>
            <person name="Goraichik I."/>
            <person name="Dimitrov K.M."/>
            <person name="Suarez D.L."/>
            <person name="Swayne D.E."/>
        </authorList>
    </citation>
    <scope>NUCLEOTIDE SEQUENCE [LARGE SCALE GENOMIC DNA]</scope>
    <source>
        <strain evidence="9">PRJEB14757</strain>
    </source>
</reference>
<dbReference type="Pfam" id="PF00158">
    <property type="entry name" value="Sigma54_activat"/>
    <property type="match status" value="1"/>
</dbReference>
<dbReference type="PROSITE" id="PS00688">
    <property type="entry name" value="SIGMA54_INTERACT_3"/>
    <property type="match status" value="1"/>
</dbReference>
<dbReference type="InterPro" id="IPR025943">
    <property type="entry name" value="Sigma_54_int_dom_ATP-bd_2"/>
</dbReference>
<dbReference type="CDD" id="cd00156">
    <property type="entry name" value="REC"/>
    <property type="match status" value="1"/>
</dbReference>
<dbReference type="EMBL" id="FWEV01000313">
    <property type="protein sequence ID" value="SLM32394.1"/>
    <property type="molecule type" value="Genomic_DNA"/>
</dbReference>
<proteinExistence type="predicted"/>
<evidence type="ECO:0000256" key="1">
    <source>
        <dbReference type="ARBA" id="ARBA00022741"/>
    </source>
</evidence>
<gene>
    <name evidence="9" type="ORF">MTBBW1_690001</name>
</gene>
<dbReference type="InterPro" id="IPR002078">
    <property type="entry name" value="Sigma_54_int"/>
</dbReference>
<dbReference type="Gene3D" id="3.40.50.300">
    <property type="entry name" value="P-loop containing nucleotide triphosphate hydrolases"/>
    <property type="match status" value="1"/>
</dbReference>
<evidence type="ECO:0000313" key="10">
    <source>
        <dbReference type="Proteomes" id="UP000191931"/>
    </source>
</evidence>
<feature type="modified residue" description="4-aspartylphosphate" evidence="6">
    <location>
        <position position="57"/>
    </location>
</feature>
<dbReference type="PANTHER" id="PTHR32071">
    <property type="entry name" value="TRANSCRIPTIONAL REGULATORY PROTEIN"/>
    <property type="match status" value="1"/>
</dbReference>
<dbReference type="SMART" id="SM00382">
    <property type="entry name" value="AAA"/>
    <property type="match status" value="1"/>
</dbReference>
<evidence type="ECO:0000256" key="5">
    <source>
        <dbReference type="ARBA" id="ARBA00023163"/>
    </source>
</evidence>
<sequence length="534" mass="60268">MEMTRSLNILIIDDSSPIQRLLTRNASRYKHICDCAGTLKEASSLLLEKQFDLIFLDIFLPDGNGIDFIHVFREQQQEIPLIVIITGSEDLNNIEDAMKKGAWDYLSKPFDSERLSQIFHRAVAVSLTSSEDLNNIEDAMKKGAWDYLSKPFDSERLSQIFHRAVAVSLTSKKTELIPILPSTIIGESQAIRKAIQTLFKAAPRDVNVLITGKSGTGKELFAHELHKKSPRADHPFMVVDCAVLPESLIESILFGHVKGAFTGAASDKVGLLVQAEKGTLFLDEIGELPMEVQKKFLRVLQERTFSPLGGKKIVPVNFRLVCATNRNLAEMVDAGKFRLDLYHRINTFPIHLPDIKYRQKDAVLLTHFFINKLCKKHKCQVRKLSDEFVEAIEIYDWPGNVRELRNVIEQMILTTSESTLYPDHLPGEIRAEVLKKNLSHKKGKPSSYTTDKVTGQLSSLTDSDIDDEFFSIMGKGEAIPTIKEIRQRAVEQTERNYLKAVLAHTNGNTSKAIAITGVAKSQFYRLIKKYDLKI</sequence>
<dbReference type="Gene3D" id="1.10.8.60">
    <property type="match status" value="1"/>
</dbReference>
<keyword evidence="2" id="KW-0067">ATP-binding</keyword>
<dbReference type="PANTHER" id="PTHR32071:SF113">
    <property type="entry name" value="ALGINATE BIOSYNTHESIS TRANSCRIPTIONAL REGULATORY PROTEIN ALGB"/>
    <property type="match status" value="1"/>
</dbReference>
<keyword evidence="10" id="KW-1185">Reference proteome</keyword>
<dbReference type="SUPFAM" id="SSF52172">
    <property type="entry name" value="CheY-like"/>
    <property type="match status" value="2"/>
</dbReference>
<dbReference type="InterPro" id="IPR025944">
    <property type="entry name" value="Sigma_54_int_dom_CS"/>
</dbReference>
<dbReference type="CDD" id="cd00009">
    <property type="entry name" value="AAA"/>
    <property type="match status" value="1"/>
</dbReference>
<dbReference type="Gene3D" id="3.40.50.2300">
    <property type="match status" value="2"/>
</dbReference>
<dbReference type="Gene3D" id="1.10.10.60">
    <property type="entry name" value="Homeodomain-like"/>
    <property type="match status" value="1"/>
</dbReference>
<keyword evidence="6" id="KW-0597">Phosphoprotein</keyword>
<feature type="domain" description="Response regulatory" evidence="8">
    <location>
        <begin position="8"/>
        <end position="123"/>
    </location>
</feature>
<protein>
    <submittedName>
        <fullName evidence="9">Putative Nitrogen regulation protein NR(I)</fullName>
    </submittedName>
</protein>
<evidence type="ECO:0000259" key="7">
    <source>
        <dbReference type="PROSITE" id="PS50045"/>
    </source>
</evidence>
<dbReference type="InterPro" id="IPR009057">
    <property type="entry name" value="Homeodomain-like_sf"/>
</dbReference>
<name>A0A1W1HIU1_9BACT</name>
<dbReference type="PROSITE" id="PS00676">
    <property type="entry name" value="SIGMA54_INTERACT_2"/>
    <property type="match status" value="1"/>
</dbReference>
<keyword evidence="5" id="KW-0804">Transcription</keyword>
<dbReference type="InterPro" id="IPR011006">
    <property type="entry name" value="CheY-like_superfamily"/>
</dbReference>
<dbReference type="Pfam" id="PF00072">
    <property type="entry name" value="Response_reg"/>
    <property type="match status" value="1"/>
</dbReference>
<evidence type="ECO:0000256" key="3">
    <source>
        <dbReference type="ARBA" id="ARBA00023015"/>
    </source>
</evidence>
<keyword evidence="1" id="KW-0547">Nucleotide-binding</keyword>
<dbReference type="RefSeq" id="WP_080802125.1">
    <property type="nucleotide sequence ID" value="NZ_LT828543.1"/>
</dbReference>
<evidence type="ECO:0000256" key="2">
    <source>
        <dbReference type="ARBA" id="ARBA00022840"/>
    </source>
</evidence>
<dbReference type="InterPro" id="IPR058031">
    <property type="entry name" value="AAA_lid_NorR"/>
</dbReference>
<dbReference type="GO" id="GO:0003677">
    <property type="term" value="F:DNA binding"/>
    <property type="evidence" value="ECO:0007669"/>
    <property type="project" value="UniProtKB-KW"/>
</dbReference>
<dbReference type="InterPro" id="IPR027417">
    <property type="entry name" value="P-loop_NTPase"/>
</dbReference>
<feature type="domain" description="Sigma-54 factor interaction" evidence="7">
    <location>
        <begin position="184"/>
        <end position="413"/>
    </location>
</feature>
<dbReference type="AlphaFoldDB" id="A0A1W1HIU1"/>
<dbReference type="GO" id="GO:0000160">
    <property type="term" value="P:phosphorelay signal transduction system"/>
    <property type="evidence" value="ECO:0007669"/>
    <property type="project" value="InterPro"/>
</dbReference>
<dbReference type="GO" id="GO:0005524">
    <property type="term" value="F:ATP binding"/>
    <property type="evidence" value="ECO:0007669"/>
    <property type="project" value="UniProtKB-KW"/>
</dbReference>
<dbReference type="InterPro" id="IPR003593">
    <property type="entry name" value="AAA+_ATPase"/>
</dbReference>
<dbReference type="InterPro" id="IPR001789">
    <property type="entry name" value="Sig_transdc_resp-reg_receiver"/>
</dbReference>
<dbReference type="SUPFAM" id="SSF52540">
    <property type="entry name" value="P-loop containing nucleoside triphosphate hydrolases"/>
    <property type="match status" value="1"/>
</dbReference>